<comment type="caution">
    <text evidence="6">The sequence shown here is derived from an EMBL/GenBank/DDBJ whole genome shotgun (WGS) entry which is preliminary data.</text>
</comment>
<protein>
    <submittedName>
        <fullName evidence="6">HipA domain-containing protein</fullName>
    </submittedName>
</protein>
<dbReference type="Proteomes" id="UP001596053">
    <property type="component" value="Unassembled WGS sequence"/>
</dbReference>
<dbReference type="InterPro" id="IPR052028">
    <property type="entry name" value="HipA_Ser/Thr_kinase"/>
</dbReference>
<keyword evidence="3" id="KW-0418">Kinase</keyword>
<evidence type="ECO:0000256" key="3">
    <source>
        <dbReference type="ARBA" id="ARBA00022777"/>
    </source>
</evidence>
<organism evidence="6 7">
    <name type="scientific">Bosea eneae</name>
    <dbReference type="NCBI Taxonomy" id="151454"/>
    <lineage>
        <taxon>Bacteria</taxon>
        <taxon>Pseudomonadati</taxon>
        <taxon>Pseudomonadota</taxon>
        <taxon>Alphaproteobacteria</taxon>
        <taxon>Hyphomicrobiales</taxon>
        <taxon>Boseaceae</taxon>
        <taxon>Bosea</taxon>
    </lineage>
</organism>
<accession>A0ABW0IPK6</accession>
<evidence type="ECO:0000256" key="4">
    <source>
        <dbReference type="SAM" id="MobiDB-lite"/>
    </source>
</evidence>
<dbReference type="Gene3D" id="1.10.1070.20">
    <property type="match status" value="1"/>
</dbReference>
<dbReference type="InterPro" id="IPR012893">
    <property type="entry name" value="HipA-like_C"/>
</dbReference>
<keyword evidence="7" id="KW-1185">Reference proteome</keyword>
<dbReference type="PANTHER" id="PTHR37419">
    <property type="entry name" value="SERINE/THREONINE-PROTEIN KINASE TOXIN HIPA"/>
    <property type="match status" value="1"/>
</dbReference>
<reference evidence="7" key="1">
    <citation type="journal article" date="2019" name="Int. J. Syst. Evol. Microbiol.">
        <title>The Global Catalogue of Microorganisms (GCM) 10K type strain sequencing project: providing services to taxonomists for standard genome sequencing and annotation.</title>
        <authorList>
            <consortium name="The Broad Institute Genomics Platform"/>
            <consortium name="The Broad Institute Genome Sequencing Center for Infectious Disease"/>
            <person name="Wu L."/>
            <person name="Ma J."/>
        </authorList>
    </citation>
    <scope>NUCLEOTIDE SEQUENCE [LARGE SCALE GENOMIC DNA]</scope>
    <source>
        <strain evidence="7">NCAIM B.01391</strain>
    </source>
</reference>
<feature type="domain" description="HipA-like C-terminal" evidence="5">
    <location>
        <begin position="51"/>
        <end position="289"/>
    </location>
</feature>
<gene>
    <name evidence="6" type="ORF">ACFPOB_08145</name>
</gene>
<keyword evidence="2" id="KW-0808">Transferase</keyword>
<proteinExistence type="inferred from homology"/>
<feature type="region of interest" description="Disordered" evidence="4">
    <location>
        <begin position="332"/>
        <end position="356"/>
    </location>
</feature>
<dbReference type="EMBL" id="JBHSLW010000009">
    <property type="protein sequence ID" value="MFC5419531.1"/>
    <property type="molecule type" value="Genomic_DNA"/>
</dbReference>
<feature type="compositionally biased region" description="Basic and acidic residues" evidence="4">
    <location>
        <begin position="332"/>
        <end position="346"/>
    </location>
</feature>
<dbReference type="Pfam" id="PF07804">
    <property type="entry name" value="HipA_C"/>
    <property type="match status" value="1"/>
</dbReference>
<dbReference type="PANTHER" id="PTHR37419:SF1">
    <property type="entry name" value="SERINE_THREONINE-PROTEIN KINASE TOXIN HIPA"/>
    <property type="match status" value="1"/>
</dbReference>
<dbReference type="RefSeq" id="WP_377797349.1">
    <property type="nucleotide sequence ID" value="NZ_JBHSLW010000009.1"/>
</dbReference>
<evidence type="ECO:0000259" key="5">
    <source>
        <dbReference type="Pfam" id="PF07804"/>
    </source>
</evidence>
<comment type="similarity">
    <text evidence="1">Belongs to the HipA Ser/Thr kinase family.</text>
</comment>
<evidence type="ECO:0000313" key="7">
    <source>
        <dbReference type="Proteomes" id="UP001596053"/>
    </source>
</evidence>
<name>A0ABW0IPK6_9HYPH</name>
<evidence type="ECO:0000256" key="2">
    <source>
        <dbReference type="ARBA" id="ARBA00022679"/>
    </source>
</evidence>
<evidence type="ECO:0000313" key="6">
    <source>
        <dbReference type="EMBL" id="MFC5419531.1"/>
    </source>
</evidence>
<sequence>MGRDTAGALAFGQPREGGNRFHVVETNDELEQIISNLPMKPMLVGERGVSMSLAGVQEKLGIAIVDGKIAVPLEGTPSTHILKPDVERLKASVQNEAFCLTLARLIGLRAAAVTTGRAVRRSYLLVERYDRIETPAGIQRVHQEDLAQALGIYPKDKYEYAPGGRGSEVRSGPGLVELFGAVERHVSPGARLDLLDGVIFNVICGNTDAHAKNYALQIGAGGSARLAPLYDVLCAKIYPHITASMAQKLGERRVAAEIQGSDWQILARRVGLNPAHTLQRVAELCQLVRENAREARDRIAAMPAGGHELLERVQAEVVHAAQIIELQLANRREGRRRDPRSVRARGDQQNPGPADD</sequence>
<feature type="compositionally biased region" description="Polar residues" evidence="4">
    <location>
        <begin position="347"/>
        <end position="356"/>
    </location>
</feature>
<evidence type="ECO:0000256" key="1">
    <source>
        <dbReference type="ARBA" id="ARBA00010164"/>
    </source>
</evidence>